<evidence type="ECO:0000313" key="1">
    <source>
        <dbReference type="Ensembl" id="ENSLBEP00000030390.1"/>
    </source>
</evidence>
<dbReference type="Ensembl" id="ENSLBET00000031798.1">
    <property type="protein sequence ID" value="ENSLBEP00000030390.1"/>
    <property type="gene ID" value="ENSLBEG00000022945.1"/>
</dbReference>
<keyword evidence="2" id="KW-1185">Reference proteome</keyword>
<name>A0A3Q3N8T5_9LABR</name>
<evidence type="ECO:0000313" key="2">
    <source>
        <dbReference type="Proteomes" id="UP000261660"/>
    </source>
</evidence>
<reference evidence="1" key="1">
    <citation type="submission" date="2025-08" db="UniProtKB">
        <authorList>
            <consortium name="Ensembl"/>
        </authorList>
    </citation>
    <scope>IDENTIFICATION</scope>
</reference>
<dbReference type="GeneTree" id="ENSGT00940000178649"/>
<organism evidence="1 2">
    <name type="scientific">Labrus bergylta</name>
    <name type="common">ballan wrasse</name>
    <dbReference type="NCBI Taxonomy" id="56723"/>
    <lineage>
        <taxon>Eukaryota</taxon>
        <taxon>Metazoa</taxon>
        <taxon>Chordata</taxon>
        <taxon>Craniata</taxon>
        <taxon>Vertebrata</taxon>
        <taxon>Euteleostomi</taxon>
        <taxon>Actinopterygii</taxon>
        <taxon>Neopterygii</taxon>
        <taxon>Teleostei</taxon>
        <taxon>Neoteleostei</taxon>
        <taxon>Acanthomorphata</taxon>
        <taxon>Eupercaria</taxon>
        <taxon>Labriformes</taxon>
        <taxon>Labridae</taxon>
        <taxon>Labrus</taxon>
    </lineage>
</organism>
<protein>
    <submittedName>
        <fullName evidence="1">Uncharacterized protein</fullName>
    </submittedName>
</protein>
<accession>A0A3Q3N8T5</accession>
<dbReference type="Proteomes" id="UP000261660">
    <property type="component" value="Unplaced"/>
</dbReference>
<dbReference type="STRING" id="56723.ENSLBEP00000030390"/>
<proteinExistence type="predicted"/>
<dbReference type="InParanoid" id="A0A3Q3N8T5"/>
<reference evidence="1" key="2">
    <citation type="submission" date="2025-09" db="UniProtKB">
        <authorList>
            <consortium name="Ensembl"/>
        </authorList>
    </citation>
    <scope>IDENTIFICATION</scope>
</reference>
<dbReference type="AlphaFoldDB" id="A0A3Q3N8T5"/>
<sequence length="72" mass="8290">MRLRARETGGKNFPSPVVAGESSCYPVFVFRCAIFSFFLRLTFPRGHFPRLEECAHFHYETVDFGNVQVSTE</sequence>